<dbReference type="Pfam" id="PF01235">
    <property type="entry name" value="Na_Ala_symp"/>
    <property type="match status" value="1"/>
</dbReference>
<sequence length="491" mass="52909">MDQLTEIVREINSILWGPWCLIPILVGTGIFFTFKTRFVQVRHFALAIKHVFGGFSLRGEKAGQHGMTSFQSLATAIAAQVGTGNLAGVATAMAMGGPGAIFWMWVAAFFGMATIFAEAVLAQIYRTRDGQGNITGGPSYYISKGLGFKPLATLFSFLLIIALGFIGNMVQANSITTAFASAFSIPNWVSAIFIIFLAGFIFIGGIKRIASFAEKMVPFMAGVYVLGSLYIVLSCYDMIIPSLKAIIIGAFNPEAATGGVIGASIKEAIRYGVARGLFSNEAGMGSTPHAHAVARVRHPAEQGLAAIVGLFIDTFIVLTATAIVIMVTNSLDGTATGIVLTQNAFVKGMGPAGAGFVAICLFFAAFTTIIGWYFFAAQNFKYLFGYRNLNLFSIMVLCFLLMGSFLQVNLVWELADLFNGLMVIPNILAVIGLYRLVARAVSDFDDKFLEGKRPLFGPSEKLTNRFANLQAVVRRAIAKQQVKEKNALDDE</sequence>
<protein>
    <submittedName>
        <fullName evidence="10">Sodium:alanine symporter family protein</fullName>
    </submittedName>
</protein>
<dbReference type="GO" id="GO:0005283">
    <property type="term" value="F:amino acid:sodium symporter activity"/>
    <property type="evidence" value="ECO:0007669"/>
    <property type="project" value="InterPro"/>
</dbReference>
<evidence type="ECO:0000256" key="8">
    <source>
        <dbReference type="ARBA" id="ARBA00023136"/>
    </source>
</evidence>
<feature type="transmembrane region" description="Helical" evidence="9">
    <location>
        <begin position="14"/>
        <end position="34"/>
    </location>
</feature>
<feature type="transmembrane region" description="Helical" evidence="9">
    <location>
        <begin position="73"/>
        <end position="95"/>
    </location>
</feature>
<evidence type="ECO:0000313" key="11">
    <source>
        <dbReference type="Proteomes" id="UP000733611"/>
    </source>
</evidence>
<dbReference type="PANTHER" id="PTHR30330">
    <property type="entry name" value="AGSS FAMILY TRANSPORTER, SODIUM-ALANINE"/>
    <property type="match status" value="1"/>
</dbReference>
<dbReference type="Proteomes" id="UP000733611">
    <property type="component" value="Unassembled WGS sequence"/>
</dbReference>
<dbReference type="GO" id="GO:0005886">
    <property type="term" value="C:plasma membrane"/>
    <property type="evidence" value="ECO:0007669"/>
    <property type="project" value="UniProtKB-SubCell"/>
</dbReference>
<dbReference type="PANTHER" id="PTHR30330:SF14">
    <property type="entry name" value="SODIUM_AMINO ACID (ALANINE) SYMPORTER"/>
    <property type="match status" value="1"/>
</dbReference>
<reference evidence="10" key="2">
    <citation type="submission" date="2021-04" db="EMBL/GenBank/DDBJ databases">
        <authorList>
            <person name="Gilroy R."/>
        </authorList>
    </citation>
    <scope>NUCLEOTIDE SEQUENCE</scope>
    <source>
        <strain evidence="10">378</strain>
    </source>
</reference>
<evidence type="ECO:0000256" key="3">
    <source>
        <dbReference type="ARBA" id="ARBA00022448"/>
    </source>
</evidence>
<feature type="transmembrane region" description="Helical" evidence="9">
    <location>
        <begin position="304"/>
        <end position="327"/>
    </location>
</feature>
<keyword evidence="5 9" id="KW-0812">Transmembrane</keyword>
<feature type="transmembrane region" description="Helical" evidence="9">
    <location>
        <begin position="146"/>
        <end position="167"/>
    </location>
</feature>
<evidence type="ECO:0000256" key="4">
    <source>
        <dbReference type="ARBA" id="ARBA00022475"/>
    </source>
</evidence>
<feature type="transmembrane region" description="Helical" evidence="9">
    <location>
        <begin position="245"/>
        <end position="265"/>
    </location>
</feature>
<evidence type="ECO:0000256" key="2">
    <source>
        <dbReference type="ARBA" id="ARBA00009261"/>
    </source>
</evidence>
<evidence type="ECO:0000256" key="7">
    <source>
        <dbReference type="ARBA" id="ARBA00022989"/>
    </source>
</evidence>
<keyword evidence="9" id="KW-0997">Cell inner membrane</keyword>
<feature type="transmembrane region" description="Helical" evidence="9">
    <location>
        <begin position="418"/>
        <end position="437"/>
    </location>
</feature>
<evidence type="ECO:0000256" key="5">
    <source>
        <dbReference type="ARBA" id="ARBA00022692"/>
    </source>
</evidence>
<evidence type="ECO:0000256" key="6">
    <source>
        <dbReference type="ARBA" id="ARBA00022847"/>
    </source>
</evidence>
<dbReference type="InterPro" id="IPR001463">
    <property type="entry name" value="Na/Ala_symport"/>
</dbReference>
<keyword evidence="8 9" id="KW-0472">Membrane</keyword>
<comment type="similarity">
    <text evidence="2 9">Belongs to the alanine or glycine:cation symporter (AGCS) (TC 2.A.25) family.</text>
</comment>
<feature type="transmembrane region" description="Helical" evidence="9">
    <location>
        <begin position="354"/>
        <end position="377"/>
    </location>
</feature>
<dbReference type="PROSITE" id="PS00873">
    <property type="entry name" value="NA_ALANINE_SYMP"/>
    <property type="match status" value="1"/>
</dbReference>
<keyword evidence="7 9" id="KW-1133">Transmembrane helix</keyword>
<feature type="transmembrane region" description="Helical" evidence="9">
    <location>
        <begin position="218"/>
        <end position="239"/>
    </location>
</feature>
<feature type="transmembrane region" description="Helical" evidence="9">
    <location>
        <begin position="187"/>
        <end position="206"/>
    </location>
</feature>
<name>A0A948TGA5_9GAMM</name>
<keyword evidence="3 9" id="KW-0813">Transport</keyword>
<dbReference type="FunFam" id="1.20.1740.10:FF:000004">
    <property type="entry name" value="Sodium:alanine symporter family protein"/>
    <property type="match status" value="1"/>
</dbReference>
<keyword evidence="4" id="KW-1003">Cell membrane</keyword>
<dbReference type="EMBL" id="JAHLFE010000132">
    <property type="protein sequence ID" value="MBU3844521.1"/>
    <property type="molecule type" value="Genomic_DNA"/>
</dbReference>
<feature type="transmembrane region" description="Helical" evidence="9">
    <location>
        <begin position="101"/>
        <end position="125"/>
    </location>
</feature>
<evidence type="ECO:0000256" key="1">
    <source>
        <dbReference type="ARBA" id="ARBA00004651"/>
    </source>
</evidence>
<proteinExistence type="inferred from homology"/>
<dbReference type="NCBIfam" id="TIGR00835">
    <property type="entry name" value="agcS"/>
    <property type="match status" value="1"/>
</dbReference>
<keyword evidence="6 9" id="KW-0769">Symport</keyword>
<dbReference type="AlphaFoldDB" id="A0A948TGA5"/>
<feature type="transmembrane region" description="Helical" evidence="9">
    <location>
        <begin position="389"/>
        <end position="412"/>
    </location>
</feature>
<dbReference type="Gene3D" id="1.20.1740.10">
    <property type="entry name" value="Amino acid/polyamine transporter I"/>
    <property type="match status" value="1"/>
</dbReference>
<comment type="caution">
    <text evidence="10">The sequence shown here is derived from an EMBL/GenBank/DDBJ whole genome shotgun (WGS) entry which is preliminary data.</text>
</comment>
<dbReference type="PRINTS" id="PR00175">
    <property type="entry name" value="NAALASMPORT"/>
</dbReference>
<reference evidence="10" key="1">
    <citation type="journal article" date="2021" name="PeerJ">
        <title>Extensive microbial diversity within the chicken gut microbiome revealed by metagenomics and culture.</title>
        <authorList>
            <person name="Gilroy R."/>
            <person name="Ravi A."/>
            <person name="Getino M."/>
            <person name="Pursley I."/>
            <person name="Horton D.L."/>
            <person name="Alikhan N.F."/>
            <person name="Baker D."/>
            <person name="Gharbi K."/>
            <person name="Hall N."/>
            <person name="Watson M."/>
            <person name="Adriaenssens E.M."/>
            <person name="Foster-Nyarko E."/>
            <person name="Jarju S."/>
            <person name="Secka A."/>
            <person name="Antonio M."/>
            <person name="Oren A."/>
            <person name="Chaudhuri R.R."/>
            <person name="La Ragione R."/>
            <person name="Hildebrand F."/>
            <person name="Pallen M.J."/>
        </authorList>
    </citation>
    <scope>NUCLEOTIDE SEQUENCE</scope>
    <source>
        <strain evidence="10">378</strain>
    </source>
</reference>
<organism evidence="10 11">
    <name type="scientific">Candidatus Anaerobiospirillum pullicola</name>
    <dbReference type="NCBI Taxonomy" id="2838451"/>
    <lineage>
        <taxon>Bacteria</taxon>
        <taxon>Pseudomonadati</taxon>
        <taxon>Pseudomonadota</taxon>
        <taxon>Gammaproteobacteria</taxon>
        <taxon>Aeromonadales</taxon>
        <taxon>Succinivibrionaceae</taxon>
        <taxon>Anaerobiospirillum</taxon>
    </lineage>
</organism>
<comment type="subcellular location">
    <subcellularLocation>
        <location evidence="9">Cell inner membrane</location>
        <topology evidence="9">Multi-pass membrane protein</topology>
    </subcellularLocation>
    <subcellularLocation>
        <location evidence="1">Cell membrane</location>
        <topology evidence="1">Multi-pass membrane protein</topology>
    </subcellularLocation>
</comment>
<gene>
    <name evidence="10" type="ORF">H9847_06600</name>
</gene>
<evidence type="ECO:0000313" key="10">
    <source>
        <dbReference type="EMBL" id="MBU3844521.1"/>
    </source>
</evidence>
<accession>A0A948TGA5</accession>
<evidence type="ECO:0000256" key="9">
    <source>
        <dbReference type="RuleBase" id="RU363064"/>
    </source>
</evidence>